<protein>
    <submittedName>
        <fullName evidence="2">Uncharacterized protein</fullName>
    </submittedName>
</protein>
<keyword evidence="1" id="KW-1133">Transmembrane helix</keyword>
<feature type="transmembrane region" description="Helical" evidence="1">
    <location>
        <begin position="49"/>
        <end position="72"/>
    </location>
</feature>
<evidence type="ECO:0000256" key="1">
    <source>
        <dbReference type="SAM" id="Phobius"/>
    </source>
</evidence>
<dbReference type="EMBL" id="QXIS01000006">
    <property type="protein sequence ID" value="RIE06717.1"/>
    <property type="molecule type" value="Genomic_DNA"/>
</dbReference>
<proteinExistence type="predicted"/>
<gene>
    <name evidence="2" type="ORF">SMC7_01540</name>
</gene>
<comment type="caution">
    <text evidence="2">The sequence shown here is derived from an EMBL/GenBank/DDBJ whole genome shotgun (WGS) entry which is preliminary data.</text>
</comment>
<dbReference type="RefSeq" id="WP_119088619.1">
    <property type="nucleotide sequence ID" value="NZ_QXIS01000006.1"/>
</dbReference>
<dbReference type="Proteomes" id="UP000266328">
    <property type="component" value="Unassembled WGS sequence"/>
</dbReference>
<evidence type="ECO:0000313" key="3">
    <source>
        <dbReference type="Proteomes" id="UP000266328"/>
    </source>
</evidence>
<dbReference type="OrthoDB" id="9803834at2"/>
<keyword evidence="3" id="KW-1185">Reference proteome</keyword>
<organism evidence="2 3">
    <name type="scientific">Candidatus Cryosericum terrychapinii</name>
    <dbReference type="NCBI Taxonomy" id="2290919"/>
    <lineage>
        <taxon>Bacteria</taxon>
        <taxon>Pseudomonadati</taxon>
        <taxon>Caldisericota/Cryosericota group</taxon>
        <taxon>Candidatus Cryosericota</taxon>
        <taxon>Candidatus Cryosericia</taxon>
        <taxon>Candidatus Cryosericales</taxon>
        <taxon>Candidatus Cryosericaceae</taxon>
        <taxon>Candidatus Cryosericum</taxon>
    </lineage>
</organism>
<sequence>MTIEHSNDELDQLLRTHYHAAVDGVTVPEHLLRQVLTAAEPQRGPTAGWAPVLAFALAGASFLIILASSRVVEVLLSL</sequence>
<accession>A0A398D396</accession>
<keyword evidence="1" id="KW-0472">Membrane</keyword>
<evidence type="ECO:0000313" key="2">
    <source>
        <dbReference type="EMBL" id="RIE06717.1"/>
    </source>
</evidence>
<keyword evidence="1" id="KW-0812">Transmembrane</keyword>
<dbReference type="AlphaFoldDB" id="A0A398D396"/>
<reference evidence="2 3" key="1">
    <citation type="submission" date="2018-09" db="EMBL/GenBank/DDBJ databases">
        <title>Discovery and Ecogenomic Context for Candidatus Cryosericales, a Global Caldiserica Order Active in Thawing Permafrost.</title>
        <authorList>
            <person name="Martinez M.A."/>
            <person name="Woodcroft B.J."/>
            <person name="Ignacio Espinoza J.C."/>
            <person name="Zayed A."/>
            <person name="Singleton C.M."/>
            <person name="Boyd J."/>
            <person name="Li Y.-F."/>
            <person name="Purvine S."/>
            <person name="Maughan H."/>
            <person name="Hodgkins S.B."/>
            <person name="Anderson D."/>
            <person name="Sederholm M."/>
            <person name="Temperton B."/>
            <person name="Saleska S.R."/>
            <person name="Tyson G.W."/>
            <person name="Rich V.I."/>
        </authorList>
    </citation>
    <scope>NUCLEOTIDE SEQUENCE [LARGE SCALE GENOMIC DNA]</scope>
    <source>
        <strain evidence="2 3">SMC7</strain>
    </source>
</reference>
<name>A0A398D396_9BACT</name>